<dbReference type="AlphaFoldDB" id="A0A926ZH28"/>
<evidence type="ECO:0000256" key="1">
    <source>
        <dbReference type="SAM" id="MobiDB-lite"/>
    </source>
</evidence>
<dbReference type="Pfam" id="PF02470">
    <property type="entry name" value="MlaD"/>
    <property type="match status" value="1"/>
</dbReference>
<dbReference type="InterPro" id="IPR039342">
    <property type="entry name" value="TGD2-like"/>
</dbReference>
<dbReference type="Gene3D" id="1.10.287.950">
    <property type="entry name" value="Methyl-accepting chemotaxis protein"/>
    <property type="match status" value="1"/>
</dbReference>
<accession>A0A926ZH28</accession>
<protein>
    <submittedName>
        <fullName evidence="4">MCE family protein</fullName>
    </submittedName>
</protein>
<keyword evidence="2" id="KW-1133">Transmembrane helix</keyword>
<evidence type="ECO:0000313" key="4">
    <source>
        <dbReference type="EMBL" id="MBD2182843.1"/>
    </source>
</evidence>
<gene>
    <name evidence="4" type="ORF">H6G03_17530</name>
</gene>
<reference evidence="4" key="1">
    <citation type="journal article" date="2015" name="ISME J.">
        <title>Draft Genome Sequence of Streptomyces incarnatus NRRL8089, which Produces the Nucleoside Antibiotic Sinefungin.</title>
        <authorList>
            <person name="Oshima K."/>
            <person name="Hattori M."/>
            <person name="Shimizu H."/>
            <person name="Fukuda K."/>
            <person name="Nemoto M."/>
            <person name="Inagaki K."/>
            <person name="Tamura T."/>
        </authorList>
    </citation>
    <scope>NUCLEOTIDE SEQUENCE</scope>
    <source>
        <strain evidence="4">FACHB-1375</strain>
    </source>
</reference>
<dbReference type="PANTHER" id="PTHR34675:SF1">
    <property type="entry name" value="PROTEIN TRIGALACTOSYLDIACYLGLYCEROL 2, CHLOROPLASTIC"/>
    <property type="match status" value="1"/>
</dbReference>
<keyword evidence="2" id="KW-0472">Membrane</keyword>
<keyword evidence="2" id="KW-0812">Transmembrane</keyword>
<dbReference type="PANTHER" id="PTHR34675">
    <property type="entry name" value="PROTEIN TRIGALACTOSYLDIACYLGLYCEROL 2, CHLOROPLASTIC"/>
    <property type="match status" value="1"/>
</dbReference>
<dbReference type="InterPro" id="IPR003399">
    <property type="entry name" value="Mce/MlaD"/>
</dbReference>
<sequence length="559" mass="59839">MRSRTVREGSVGLLFLLGIGLFAALVLWLRGTYFGTRTYKAIVEFANAAGMQVGTAVRYRGVAVGKVTNIKPQANGVEVEIEITQSDLAIPRNVVVEANQSGLISENTIEIVPINTVPIDVQGVNPFSPDCKDRNLIICNNERLQGKVGVSLDELIRVAVRFANLYSDPKFFDNINSAVANTSVAAQGVTQLTRELSGLIVSVKQDLRNVSAAANTVGATAQKLGTTVDRFGGTADRLNQTIAKFGSTADNVNLTIAKFGSTADKLNQTADRFAGTASQINVAVNQTTDRIGATADKLGRTTDRIGGTIDKFGRTADQVSVAVNRIDTTATRTANQINETVTQTAGKFGTTADRFSVTAGQASDLLTNINSLVKTNQATLVSTLNNLSQTSEQLRVTVANLSPAIDRVLQGEFIRNLETLSANAAQASANLRDISNSLNDPNYLLTLQQTLDSARVTFENAQKITSDLDELTGDPRFRNNLRNLVNGLSGLVSSTEELQEQVEVAQFLTPMVSATNMQIPEMANHTSATHPPVPVTTSIEENKPKPIAQKNSKSSGSKQ</sequence>
<proteinExistence type="predicted"/>
<feature type="compositionally biased region" description="Polar residues" evidence="1">
    <location>
        <begin position="524"/>
        <end position="539"/>
    </location>
</feature>
<feature type="compositionally biased region" description="Polar residues" evidence="1">
    <location>
        <begin position="549"/>
        <end position="559"/>
    </location>
</feature>
<evidence type="ECO:0000313" key="5">
    <source>
        <dbReference type="Proteomes" id="UP000641646"/>
    </source>
</evidence>
<feature type="transmembrane region" description="Helical" evidence="2">
    <location>
        <begin position="12"/>
        <end position="29"/>
    </location>
</feature>
<dbReference type="RefSeq" id="WP_190465963.1">
    <property type="nucleotide sequence ID" value="NZ_JACJPW010000043.1"/>
</dbReference>
<dbReference type="Proteomes" id="UP000641646">
    <property type="component" value="Unassembled WGS sequence"/>
</dbReference>
<dbReference type="EMBL" id="JACJPW010000043">
    <property type="protein sequence ID" value="MBD2182843.1"/>
    <property type="molecule type" value="Genomic_DNA"/>
</dbReference>
<name>A0A926ZH28_9CYAN</name>
<dbReference type="SUPFAM" id="SSF58104">
    <property type="entry name" value="Methyl-accepting chemotaxis protein (MCP) signaling domain"/>
    <property type="match status" value="1"/>
</dbReference>
<evidence type="ECO:0000256" key="2">
    <source>
        <dbReference type="SAM" id="Phobius"/>
    </source>
</evidence>
<feature type="domain" description="Mce/MlaD" evidence="3">
    <location>
        <begin position="38"/>
        <end position="113"/>
    </location>
</feature>
<feature type="region of interest" description="Disordered" evidence="1">
    <location>
        <begin position="524"/>
        <end position="559"/>
    </location>
</feature>
<reference evidence="4" key="2">
    <citation type="submission" date="2020-08" db="EMBL/GenBank/DDBJ databases">
        <authorList>
            <person name="Chen M."/>
            <person name="Teng W."/>
            <person name="Zhao L."/>
            <person name="Hu C."/>
            <person name="Zhou Y."/>
            <person name="Han B."/>
            <person name="Song L."/>
            <person name="Shu W."/>
        </authorList>
    </citation>
    <scope>NUCLEOTIDE SEQUENCE</scope>
    <source>
        <strain evidence="4">FACHB-1375</strain>
    </source>
</reference>
<keyword evidence="5" id="KW-1185">Reference proteome</keyword>
<evidence type="ECO:0000259" key="3">
    <source>
        <dbReference type="Pfam" id="PF02470"/>
    </source>
</evidence>
<comment type="caution">
    <text evidence="4">The sequence shown here is derived from an EMBL/GenBank/DDBJ whole genome shotgun (WGS) entry which is preliminary data.</text>
</comment>
<organism evidence="4 5">
    <name type="scientific">Aerosakkonema funiforme FACHB-1375</name>
    <dbReference type="NCBI Taxonomy" id="2949571"/>
    <lineage>
        <taxon>Bacteria</taxon>
        <taxon>Bacillati</taxon>
        <taxon>Cyanobacteriota</taxon>
        <taxon>Cyanophyceae</taxon>
        <taxon>Oscillatoriophycideae</taxon>
        <taxon>Aerosakkonematales</taxon>
        <taxon>Aerosakkonemataceae</taxon>
        <taxon>Aerosakkonema</taxon>
    </lineage>
</organism>